<feature type="compositionally biased region" description="Polar residues" evidence="1">
    <location>
        <begin position="233"/>
        <end position="244"/>
    </location>
</feature>
<dbReference type="InParanoid" id="Q6CTK8"/>
<dbReference type="Proteomes" id="UP000000598">
    <property type="component" value="Chromosome C"/>
</dbReference>
<feature type="region of interest" description="Disordered" evidence="1">
    <location>
        <begin position="167"/>
        <end position="200"/>
    </location>
</feature>
<feature type="region of interest" description="Disordered" evidence="1">
    <location>
        <begin position="305"/>
        <end position="327"/>
    </location>
</feature>
<evidence type="ECO:0000313" key="3">
    <source>
        <dbReference type="Proteomes" id="UP000000598"/>
    </source>
</evidence>
<feature type="compositionally biased region" description="Low complexity" evidence="1">
    <location>
        <begin position="221"/>
        <end position="232"/>
    </location>
</feature>
<dbReference type="PaxDb" id="284590-Q6CTK8"/>
<dbReference type="eggNOG" id="ENOG502S3XF">
    <property type="taxonomic scope" value="Eukaryota"/>
</dbReference>
<accession>Q6CTK8</accession>
<dbReference type="AlphaFoldDB" id="Q6CTK8"/>
<evidence type="ECO:0000256" key="1">
    <source>
        <dbReference type="SAM" id="MobiDB-lite"/>
    </source>
</evidence>
<feature type="region of interest" description="Disordered" evidence="1">
    <location>
        <begin position="221"/>
        <end position="260"/>
    </location>
</feature>
<feature type="region of interest" description="Disordered" evidence="1">
    <location>
        <begin position="1"/>
        <end position="26"/>
    </location>
</feature>
<organism evidence="2 3">
    <name type="scientific">Kluyveromyces lactis (strain ATCC 8585 / CBS 2359 / DSM 70799 / NBRC 1267 / NRRL Y-1140 / WM37)</name>
    <name type="common">Yeast</name>
    <name type="synonym">Candida sphaerica</name>
    <dbReference type="NCBI Taxonomy" id="284590"/>
    <lineage>
        <taxon>Eukaryota</taxon>
        <taxon>Fungi</taxon>
        <taxon>Dikarya</taxon>
        <taxon>Ascomycota</taxon>
        <taxon>Saccharomycotina</taxon>
        <taxon>Saccharomycetes</taxon>
        <taxon>Saccharomycetales</taxon>
        <taxon>Saccharomycetaceae</taxon>
        <taxon>Kluyveromyces</taxon>
    </lineage>
</organism>
<sequence length="617" mass="69218">MSSFQFNDQSSIRSTSRGINQPTLLPRSTSTSDLFAFPSYSHSQKRLFQNSENGVELSKSVSIPNLALIPEHKAHHRLTPYQIQRSHMKQSFQFPNGESFTPRRQLPKSASSVSLHRQRSANSHPKITAMHRSSSMVTVSLPQYEDMSKKPSQLQNPHSRVNHLPTISNELLPSNTSRFGSLTTTPRSNTRAPSLCNTKAPNKSVLTASSLHFNRLQSHQSQVSISSFSNKQTASSNDSQSTETSIKEICDPGSATSTDLSDEELTKKILSSSVRTQKIVAESTAKASNDLLQVPSTIISFPQKCSSHHDNTHIDTATSGLTGPTPNVSIKKELVVSKIPISGNSNEKKEEKAKKSVESSPVKRSSSRLSSFFRKLFPLKKKARKEDIQEKVSAKTQWQKAVTSKPTTSKHIILPSESAEPPSLLDLETEDDIEDDGFKDLMDIDLVFDSLLLKSEQHQQNSDIALINQFNESTRISPPTVEPPLRSSKRPLLVKDYQGRLIHHHNNGQTTHSDRIIEHLHQNWKAVHFNAVVPSVVRSNDSSSPVSAKKCRFNEEIYVNDTFSPTEYLRSDKAFPESRKQLSKSRYIDGIKMELNEFKKREMLVHPNSSQYTHFFL</sequence>
<dbReference type="KEGG" id="kla:KLLA0_C11891g"/>
<dbReference type="FunCoup" id="Q6CTK8">
    <property type="interactions" value="131"/>
</dbReference>
<reference evidence="2 3" key="1">
    <citation type="journal article" date="2004" name="Nature">
        <title>Genome evolution in yeasts.</title>
        <authorList>
            <consortium name="Genolevures"/>
            <person name="Dujon B."/>
            <person name="Sherman D."/>
            <person name="Fischer G."/>
            <person name="Durrens P."/>
            <person name="Casaregola S."/>
            <person name="Lafontaine I."/>
            <person name="de Montigny J."/>
            <person name="Marck C."/>
            <person name="Neuveglise C."/>
            <person name="Talla E."/>
            <person name="Goffard N."/>
            <person name="Frangeul L."/>
            <person name="Aigle M."/>
            <person name="Anthouard V."/>
            <person name="Babour A."/>
            <person name="Barbe V."/>
            <person name="Barnay S."/>
            <person name="Blanchin S."/>
            <person name="Beckerich J.M."/>
            <person name="Beyne E."/>
            <person name="Bleykasten C."/>
            <person name="Boisrame A."/>
            <person name="Boyer J."/>
            <person name="Cattolico L."/>
            <person name="Confanioleri F."/>
            <person name="de Daruvar A."/>
            <person name="Despons L."/>
            <person name="Fabre E."/>
            <person name="Fairhead C."/>
            <person name="Ferry-Dumazet H."/>
            <person name="Groppi A."/>
            <person name="Hantraye F."/>
            <person name="Hennequin C."/>
            <person name="Jauniaux N."/>
            <person name="Joyet P."/>
            <person name="Kachouri R."/>
            <person name="Kerrest A."/>
            <person name="Koszul R."/>
            <person name="Lemaire M."/>
            <person name="Lesur I."/>
            <person name="Ma L."/>
            <person name="Muller H."/>
            <person name="Nicaud J.M."/>
            <person name="Nikolski M."/>
            <person name="Oztas S."/>
            <person name="Ozier-Kalogeropoulos O."/>
            <person name="Pellenz S."/>
            <person name="Potier S."/>
            <person name="Richard G.F."/>
            <person name="Straub M.L."/>
            <person name="Suleau A."/>
            <person name="Swennene D."/>
            <person name="Tekaia F."/>
            <person name="Wesolowski-Louvel M."/>
            <person name="Westhof E."/>
            <person name="Wirth B."/>
            <person name="Zeniou-Meyer M."/>
            <person name="Zivanovic I."/>
            <person name="Bolotin-Fukuhara M."/>
            <person name="Thierry A."/>
            <person name="Bouchier C."/>
            <person name="Caudron B."/>
            <person name="Scarpelli C."/>
            <person name="Gaillardin C."/>
            <person name="Weissenbach J."/>
            <person name="Wincker P."/>
            <person name="Souciet J.L."/>
        </authorList>
    </citation>
    <scope>NUCLEOTIDE SEQUENCE [LARGE SCALE GENOMIC DNA]</scope>
    <source>
        <strain evidence="3">ATCC 8585 / CBS 2359 / DSM 70799 / NBRC 1267 / NRRL Y-1140 / WM37</strain>
    </source>
</reference>
<name>Q6CTK8_KLULA</name>
<feature type="compositionally biased region" description="Polar residues" evidence="1">
    <location>
        <begin position="108"/>
        <end position="134"/>
    </location>
</feature>
<protein>
    <submittedName>
        <fullName evidence="2">KLLA0C11891p</fullName>
    </submittedName>
</protein>
<keyword evidence="3" id="KW-1185">Reference proteome</keyword>
<feature type="compositionally biased region" description="Polar residues" evidence="1">
    <location>
        <begin position="314"/>
        <end position="327"/>
    </location>
</feature>
<gene>
    <name evidence="2" type="ORF">KLLA0_C11891g</name>
</gene>
<dbReference type="EMBL" id="CR382123">
    <property type="protein sequence ID" value="CAH01582.1"/>
    <property type="molecule type" value="Genomic_DNA"/>
</dbReference>
<dbReference type="OMA" id="NDTYSHW"/>
<feature type="region of interest" description="Disordered" evidence="1">
    <location>
        <begin position="93"/>
        <end position="134"/>
    </location>
</feature>
<dbReference type="HOGENOM" id="CLU_438863_0_0_1"/>
<proteinExistence type="predicted"/>
<evidence type="ECO:0000313" key="2">
    <source>
        <dbReference type="EMBL" id="CAH01582.1"/>
    </source>
</evidence>